<evidence type="ECO:0000256" key="4">
    <source>
        <dbReference type="ARBA" id="ARBA00023163"/>
    </source>
</evidence>
<comment type="caution">
    <text evidence="6">The sequence shown here is derived from an EMBL/GenBank/DDBJ whole genome shotgun (WGS) entry which is preliminary data.</text>
</comment>
<keyword evidence="4" id="KW-0804">Transcription</keyword>
<dbReference type="Proteomes" id="UP001557485">
    <property type="component" value="Unassembled WGS sequence"/>
</dbReference>
<evidence type="ECO:0000256" key="3">
    <source>
        <dbReference type="ARBA" id="ARBA00023125"/>
    </source>
</evidence>
<evidence type="ECO:0000313" key="6">
    <source>
        <dbReference type="EMBL" id="MEX1668806.1"/>
    </source>
</evidence>
<dbReference type="InterPro" id="IPR005119">
    <property type="entry name" value="LysR_subst-bd"/>
</dbReference>
<comment type="similarity">
    <text evidence="1">Belongs to the LysR transcriptional regulatory family.</text>
</comment>
<evidence type="ECO:0000259" key="5">
    <source>
        <dbReference type="PROSITE" id="PS50931"/>
    </source>
</evidence>
<dbReference type="PANTHER" id="PTHR30579">
    <property type="entry name" value="TRANSCRIPTIONAL REGULATOR"/>
    <property type="match status" value="1"/>
</dbReference>
<dbReference type="PANTHER" id="PTHR30579:SF8">
    <property type="entry name" value="HTH-TYPE TRANSCRIPTIONAL REGULATOR HDFR"/>
    <property type="match status" value="1"/>
</dbReference>
<dbReference type="InterPro" id="IPR036388">
    <property type="entry name" value="WH-like_DNA-bd_sf"/>
</dbReference>
<dbReference type="SUPFAM" id="SSF46785">
    <property type="entry name" value="Winged helix' DNA-binding domain"/>
    <property type="match status" value="1"/>
</dbReference>
<organism evidence="6 7">
    <name type="scientific">Zhongshania guokunii</name>
    <dbReference type="NCBI Taxonomy" id="641783"/>
    <lineage>
        <taxon>Bacteria</taxon>
        <taxon>Pseudomonadati</taxon>
        <taxon>Pseudomonadota</taxon>
        <taxon>Gammaproteobacteria</taxon>
        <taxon>Cellvibrionales</taxon>
        <taxon>Spongiibacteraceae</taxon>
        <taxon>Zhongshania</taxon>
    </lineage>
</organism>
<keyword evidence="2" id="KW-0805">Transcription regulation</keyword>
<dbReference type="InterPro" id="IPR050176">
    <property type="entry name" value="LTTR"/>
</dbReference>
<reference evidence="6 7" key="1">
    <citation type="journal article" date="2011" name="Int. J. Syst. Evol. Microbiol.">
        <title>Zhongshania antarctica gen. nov., sp. nov. and Zhongshania guokunii sp. nov., gammaproteobacteria respectively isolated from coastal attached (fast) ice and surface seawater of the Antarctic.</title>
        <authorList>
            <person name="Li H.J."/>
            <person name="Zhang X.Y."/>
            <person name="Chen C.X."/>
            <person name="Zhang Y.J."/>
            <person name="Gao Z.M."/>
            <person name="Yu Y."/>
            <person name="Chen X.L."/>
            <person name="Chen B."/>
            <person name="Zhang Y.Z."/>
        </authorList>
    </citation>
    <scope>NUCLEOTIDE SEQUENCE [LARGE SCALE GENOMIC DNA]</scope>
    <source>
        <strain evidence="6 7">ZS6-22T</strain>
    </source>
</reference>
<evidence type="ECO:0000256" key="2">
    <source>
        <dbReference type="ARBA" id="ARBA00023015"/>
    </source>
</evidence>
<proteinExistence type="inferred from homology"/>
<dbReference type="Pfam" id="PF03466">
    <property type="entry name" value="LysR_substrate"/>
    <property type="match status" value="1"/>
</dbReference>
<evidence type="ECO:0000256" key="1">
    <source>
        <dbReference type="ARBA" id="ARBA00009437"/>
    </source>
</evidence>
<evidence type="ECO:0000313" key="7">
    <source>
        <dbReference type="Proteomes" id="UP001557485"/>
    </source>
</evidence>
<dbReference type="InterPro" id="IPR036390">
    <property type="entry name" value="WH_DNA-bd_sf"/>
</dbReference>
<dbReference type="PROSITE" id="PS50931">
    <property type="entry name" value="HTH_LYSR"/>
    <property type="match status" value="1"/>
</dbReference>
<dbReference type="SUPFAM" id="SSF53850">
    <property type="entry name" value="Periplasmic binding protein-like II"/>
    <property type="match status" value="1"/>
</dbReference>
<dbReference type="PRINTS" id="PR00039">
    <property type="entry name" value="HTHLYSR"/>
</dbReference>
<dbReference type="Gene3D" id="1.10.10.10">
    <property type="entry name" value="Winged helix-like DNA-binding domain superfamily/Winged helix DNA-binding domain"/>
    <property type="match status" value="1"/>
</dbReference>
<keyword evidence="3" id="KW-0238">DNA-binding</keyword>
<accession>A0ABV3U4I1</accession>
<dbReference type="Pfam" id="PF00126">
    <property type="entry name" value="HTH_1"/>
    <property type="match status" value="1"/>
</dbReference>
<dbReference type="Gene3D" id="3.40.190.10">
    <property type="entry name" value="Periplasmic binding protein-like II"/>
    <property type="match status" value="1"/>
</dbReference>
<protein>
    <submittedName>
        <fullName evidence="6">LysR family transcriptional regulator</fullName>
    </submittedName>
</protein>
<sequence>MDIELARTFLEVMGEGSFIGAAERLHVSQTAVTARVQSLEETLGCQLFVRNRAGARLTLEGERFVAYATTLVQTWACARAEMKLPRGRASRLRIGAENSLWNPVLTNWVLWIQQDLPSVALHTDVSDPKSLLNKLEKGLLDAIIVHRPNYFSGFVVEQLLEEKLVHVEAVAKPSPNLFVDWGAEFKAQYDAALPQPRQAAFSFNLGPLALHILLRSGGNGYFRTRVVEPYIRSGELRRVIDSPEFTYPIYLVFRAGMLADDLSQALAGLRAGVAGGGDWQV</sequence>
<name>A0ABV3U4I1_9GAMM</name>
<dbReference type="InterPro" id="IPR000847">
    <property type="entry name" value="LysR_HTH_N"/>
</dbReference>
<feature type="domain" description="HTH lysR-type" evidence="5">
    <location>
        <begin position="1"/>
        <end position="58"/>
    </location>
</feature>
<keyword evidence="7" id="KW-1185">Reference proteome</keyword>
<gene>
    <name evidence="6" type="ORF">AB4876_07775</name>
</gene>
<dbReference type="EMBL" id="JBFRYA010000005">
    <property type="protein sequence ID" value="MEX1668806.1"/>
    <property type="molecule type" value="Genomic_DNA"/>
</dbReference>
<dbReference type="RefSeq" id="WP_301028269.1">
    <property type="nucleotide sequence ID" value="NZ_JBFRYA010000005.1"/>
</dbReference>